<feature type="non-terminal residue" evidence="2">
    <location>
        <position position="150"/>
    </location>
</feature>
<dbReference type="AlphaFoldDB" id="A0A1B6L7P4"/>
<reference evidence="2" key="1">
    <citation type="submission" date="2015-11" db="EMBL/GenBank/DDBJ databases">
        <title>De novo transcriptome assembly of four potential Pierce s Disease insect vectors from Arizona vineyards.</title>
        <authorList>
            <person name="Tassone E.E."/>
        </authorList>
    </citation>
    <scope>NUCLEOTIDE SEQUENCE</scope>
</reference>
<evidence type="ECO:0000259" key="1">
    <source>
        <dbReference type="Pfam" id="PF14529"/>
    </source>
</evidence>
<feature type="domain" description="Endonuclease/exonuclease/phosphatase" evidence="1">
    <location>
        <begin position="67"/>
        <end position="148"/>
    </location>
</feature>
<dbReference type="EMBL" id="GEBQ01020260">
    <property type="protein sequence ID" value="JAT19717.1"/>
    <property type="molecule type" value="Transcribed_RNA"/>
</dbReference>
<gene>
    <name evidence="2" type="ORF">g.44642</name>
</gene>
<organism evidence="2">
    <name type="scientific">Graphocephala atropunctata</name>
    <dbReference type="NCBI Taxonomy" id="36148"/>
    <lineage>
        <taxon>Eukaryota</taxon>
        <taxon>Metazoa</taxon>
        <taxon>Ecdysozoa</taxon>
        <taxon>Arthropoda</taxon>
        <taxon>Hexapoda</taxon>
        <taxon>Insecta</taxon>
        <taxon>Pterygota</taxon>
        <taxon>Neoptera</taxon>
        <taxon>Paraneoptera</taxon>
        <taxon>Hemiptera</taxon>
        <taxon>Auchenorrhyncha</taxon>
        <taxon>Membracoidea</taxon>
        <taxon>Cicadellidae</taxon>
        <taxon>Cicadellinae</taxon>
        <taxon>Cicadellini</taxon>
        <taxon>Graphocephala</taxon>
    </lineage>
</organism>
<proteinExistence type="predicted"/>
<name>A0A1B6L7P4_9HEMI</name>
<protein>
    <recommendedName>
        <fullName evidence="1">Endonuclease/exonuclease/phosphatase domain-containing protein</fullName>
    </recommendedName>
</protein>
<dbReference type="InterPro" id="IPR005135">
    <property type="entry name" value="Endo/exonuclease/phosphatase"/>
</dbReference>
<accession>A0A1B6L7P4</accession>
<dbReference type="Gene3D" id="3.60.10.10">
    <property type="entry name" value="Endonuclease/exonuclease/phosphatase"/>
    <property type="match status" value="1"/>
</dbReference>
<sequence length="150" mass="16507">MDLKSTGIPGYNLVSQFSRAHHDYGGVAMYQREDIDIGLELATSNHSEELVCELAATTFRIGSSKLSIIGIYRPPQGNLDEALNALSQLIEELQPHNHKLIITGDINVNSLIPNKSNTRLMETLALHDITRSNLPATRITHISSTSIDCI</sequence>
<evidence type="ECO:0000313" key="2">
    <source>
        <dbReference type="EMBL" id="JAT19717.1"/>
    </source>
</evidence>
<dbReference type="SUPFAM" id="SSF56219">
    <property type="entry name" value="DNase I-like"/>
    <property type="match status" value="1"/>
</dbReference>
<dbReference type="Pfam" id="PF14529">
    <property type="entry name" value="Exo_endo_phos_2"/>
    <property type="match status" value="1"/>
</dbReference>
<dbReference type="InterPro" id="IPR036691">
    <property type="entry name" value="Endo/exonu/phosph_ase_sf"/>
</dbReference>